<evidence type="ECO:0000313" key="5">
    <source>
        <dbReference type="Proteomes" id="UP000001542"/>
    </source>
</evidence>
<dbReference type="RefSeq" id="XP_001321917.1">
    <property type="nucleotide sequence ID" value="XM_001321882.1"/>
</dbReference>
<dbReference type="Proteomes" id="UP000001542">
    <property type="component" value="Unassembled WGS sequence"/>
</dbReference>
<dbReference type="EMBL" id="DS113352">
    <property type="protein sequence ID" value="EAY09694.1"/>
    <property type="molecule type" value="Genomic_DNA"/>
</dbReference>
<dbReference type="PANTHER" id="PTHR10139">
    <property type="entry name" value="DOUBLE-STRAND BREAK REPAIR PROTEIN MRE11"/>
    <property type="match status" value="1"/>
</dbReference>
<dbReference type="GO" id="GO:0000723">
    <property type="term" value="P:telomere maintenance"/>
    <property type="evidence" value="ECO:0000318"/>
    <property type="project" value="GO_Central"/>
</dbReference>
<dbReference type="InParanoid" id="A2ECB0"/>
<dbReference type="Pfam" id="PF00149">
    <property type="entry name" value="Metallophos"/>
    <property type="match status" value="1"/>
</dbReference>
<dbReference type="GO" id="GO:0006303">
    <property type="term" value="P:double-strand break repair via nonhomologous end joining"/>
    <property type="evidence" value="ECO:0000318"/>
    <property type="project" value="GO_Central"/>
</dbReference>
<evidence type="ECO:0000256" key="1">
    <source>
        <dbReference type="ARBA" id="ARBA00022801"/>
    </source>
</evidence>
<feature type="compositionally biased region" description="Basic and acidic residues" evidence="2">
    <location>
        <begin position="544"/>
        <end position="553"/>
    </location>
</feature>
<dbReference type="GO" id="GO:0007095">
    <property type="term" value="P:mitotic G2 DNA damage checkpoint signaling"/>
    <property type="evidence" value="ECO:0000318"/>
    <property type="project" value="GO_Central"/>
</dbReference>
<dbReference type="VEuPathDB" id="TrichDB:TVAG_098295"/>
<dbReference type="KEGG" id="tva:4767617"/>
<name>A2ECB0_TRIV3</name>
<dbReference type="SUPFAM" id="SSF56300">
    <property type="entry name" value="Metallo-dependent phosphatases"/>
    <property type="match status" value="1"/>
</dbReference>
<dbReference type="Pfam" id="PF04152">
    <property type="entry name" value="Mre11_DNA_bind"/>
    <property type="match status" value="1"/>
</dbReference>
<dbReference type="Gene3D" id="3.60.21.10">
    <property type="match status" value="1"/>
</dbReference>
<dbReference type="AlphaFoldDB" id="A2ECB0"/>
<dbReference type="GO" id="GO:0030870">
    <property type="term" value="C:Mre11 complex"/>
    <property type="evidence" value="ECO:0000318"/>
    <property type="project" value="GO_Central"/>
</dbReference>
<dbReference type="InterPro" id="IPR041796">
    <property type="entry name" value="Mre11_N"/>
</dbReference>
<dbReference type="GO" id="GO:0000014">
    <property type="term" value="F:single-stranded DNA endodeoxyribonuclease activity"/>
    <property type="evidence" value="ECO:0000318"/>
    <property type="project" value="GO_Central"/>
</dbReference>
<evidence type="ECO:0000259" key="3">
    <source>
        <dbReference type="SMART" id="SM01347"/>
    </source>
</evidence>
<reference evidence="4" key="2">
    <citation type="journal article" date="2007" name="Science">
        <title>Draft genome sequence of the sexually transmitted pathogen Trichomonas vaginalis.</title>
        <authorList>
            <person name="Carlton J.M."/>
            <person name="Hirt R.P."/>
            <person name="Silva J.C."/>
            <person name="Delcher A.L."/>
            <person name="Schatz M."/>
            <person name="Zhao Q."/>
            <person name="Wortman J.R."/>
            <person name="Bidwell S.L."/>
            <person name="Alsmark U.C.M."/>
            <person name="Besteiro S."/>
            <person name="Sicheritz-Ponten T."/>
            <person name="Noel C.J."/>
            <person name="Dacks J.B."/>
            <person name="Foster P.G."/>
            <person name="Simillion C."/>
            <person name="Van de Peer Y."/>
            <person name="Miranda-Saavedra D."/>
            <person name="Barton G.J."/>
            <person name="Westrop G.D."/>
            <person name="Mueller S."/>
            <person name="Dessi D."/>
            <person name="Fiori P.L."/>
            <person name="Ren Q."/>
            <person name="Paulsen I."/>
            <person name="Zhang H."/>
            <person name="Bastida-Corcuera F.D."/>
            <person name="Simoes-Barbosa A."/>
            <person name="Brown M.T."/>
            <person name="Hayes R.D."/>
            <person name="Mukherjee M."/>
            <person name="Okumura C.Y."/>
            <person name="Schneider R."/>
            <person name="Smith A.J."/>
            <person name="Vanacova S."/>
            <person name="Villalvazo M."/>
            <person name="Haas B.J."/>
            <person name="Pertea M."/>
            <person name="Feldblyum T.V."/>
            <person name="Utterback T.R."/>
            <person name="Shu C.L."/>
            <person name="Osoegawa K."/>
            <person name="de Jong P.J."/>
            <person name="Hrdy I."/>
            <person name="Horvathova L."/>
            <person name="Zubacova Z."/>
            <person name="Dolezal P."/>
            <person name="Malik S.B."/>
            <person name="Logsdon J.M. Jr."/>
            <person name="Henze K."/>
            <person name="Gupta A."/>
            <person name="Wang C.C."/>
            <person name="Dunne R.L."/>
            <person name="Upcroft J.A."/>
            <person name="Upcroft P."/>
            <person name="White O."/>
            <person name="Salzberg S.L."/>
            <person name="Tang P."/>
            <person name="Chiu C.-H."/>
            <person name="Lee Y.-S."/>
            <person name="Embley T.M."/>
            <person name="Coombs G.H."/>
            <person name="Mottram J.C."/>
            <person name="Tachezy J."/>
            <person name="Fraser-Liggett C.M."/>
            <person name="Johnson P.J."/>
        </authorList>
    </citation>
    <scope>NUCLEOTIDE SEQUENCE [LARGE SCALE GENOMIC DNA]</scope>
    <source>
        <strain evidence="4">G3</strain>
    </source>
</reference>
<dbReference type="STRING" id="5722.A2ECB0"/>
<dbReference type="GO" id="GO:0000724">
    <property type="term" value="P:double-strand break repair via homologous recombination"/>
    <property type="evidence" value="ECO:0000318"/>
    <property type="project" value="GO_Central"/>
</dbReference>
<feature type="compositionally biased region" description="Polar residues" evidence="2">
    <location>
        <begin position="521"/>
        <end position="532"/>
    </location>
</feature>
<dbReference type="InterPro" id="IPR029052">
    <property type="entry name" value="Metallo-depent_PP-like"/>
</dbReference>
<sequence>MGESQQDTFKIAIFTDTHIGYDEQDAITEKDSFRAFKECVQNAHIQNADIILHAGDFFNERNPSRYAVIKTMKILDEFVIGQGNPPEILYSEGLSSDPNWLNPNINIKIPFFCMHGNHDAPNGLGSTSPIQLLSVSKYLNFFKPVDIKETIELQPIVLKRGTIRVVVYGLGYIFEEKFKEVVMGKKLKLIAPEEGEFERTYTILMIHQNMSSYDHDIGVMATRLSDAIWSETNPHNVDLVIWGHEHENLIQRKKYGNIYVTQPGSTVYTQFRKKNAMQRSMAILTISQNPDFDKFEEIKLESPRTFIYDKIEIDNKGLGFENDKLNYIKEQIDDKLLEFMDKDGKTIPKRQRPIMRIDVESTLSPSSLNLRGLVDEYKELVANPTKMFRYVVKKANSGTKQSEKAEKQTSYISEQEHIKIEDILSQKISPSDLNFISFDSLKDSLMEYINSDNMSKSKAFENNINAVFNERINYIIEQSKNKQKEVYDANKAKEFILNQKENLPTVKKENIAEIKGKKKTSAQPSPQKPSVHQESEEEKEVIEEEPKRTVERPKRPRRKATQ</sequence>
<dbReference type="SMART" id="SM01347">
    <property type="entry name" value="Mre11_DNA_bind"/>
    <property type="match status" value="1"/>
</dbReference>
<dbReference type="GO" id="GO:0097552">
    <property type="term" value="P:mitochondrial double-strand break repair via homologous recombination"/>
    <property type="evidence" value="ECO:0000318"/>
    <property type="project" value="GO_Central"/>
</dbReference>
<evidence type="ECO:0000313" key="4">
    <source>
        <dbReference type="EMBL" id="EAY09694.1"/>
    </source>
</evidence>
<evidence type="ECO:0000256" key="2">
    <source>
        <dbReference type="SAM" id="MobiDB-lite"/>
    </source>
</evidence>
<organism evidence="4 5">
    <name type="scientific">Trichomonas vaginalis (strain ATCC PRA-98 / G3)</name>
    <dbReference type="NCBI Taxonomy" id="412133"/>
    <lineage>
        <taxon>Eukaryota</taxon>
        <taxon>Metamonada</taxon>
        <taxon>Parabasalia</taxon>
        <taxon>Trichomonadida</taxon>
        <taxon>Trichomonadidae</taxon>
        <taxon>Trichomonas</taxon>
    </lineage>
</organism>
<keyword evidence="1" id="KW-0378">Hydrolase</keyword>
<dbReference type="OMA" id="ESCMFNA"/>
<dbReference type="InterPro" id="IPR007281">
    <property type="entry name" value="Mre11_DNA-bd"/>
</dbReference>
<dbReference type="InterPro" id="IPR004843">
    <property type="entry name" value="Calcineurin-like_PHP"/>
</dbReference>
<dbReference type="CDD" id="cd00840">
    <property type="entry name" value="MPP_Mre11_N"/>
    <property type="match status" value="1"/>
</dbReference>
<keyword evidence="5" id="KW-1185">Reference proteome</keyword>
<proteinExistence type="predicted"/>
<dbReference type="OrthoDB" id="30417at2759"/>
<reference evidence="4" key="1">
    <citation type="submission" date="2006-10" db="EMBL/GenBank/DDBJ databases">
        <authorList>
            <person name="Amadeo P."/>
            <person name="Zhao Q."/>
            <person name="Wortman J."/>
            <person name="Fraser-Liggett C."/>
            <person name="Carlton J."/>
        </authorList>
    </citation>
    <scope>NUCLEOTIDE SEQUENCE</scope>
    <source>
        <strain evidence="4">G3</strain>
    </source>
</reference>
<dbReference type="GO" id="GO:0042138">
    <property type="term" value="P:meiotic DNA double-strand break formation"/>
    <property type="evidence" value="ECO:0000318"/>
    <property type="project" value="GO_Central"/>
</dbReference>
<protein>
    <submittedName>
        <fullName evidence="4">Ser/Thr protein phosphatase, putative</fullName>
    </submittedName>
</protein>
<dbReference type="GO" id="GO:0030145">
    <property type="term" value="F:manganese ion binding"/>
    <property type="evidence" value="ECO:0007669"/>
    <property type="project" value="InterPro"/>
</dbReference>
<dbReference type="GO" id="GO:0035861">
    <property type="term" value="C:site of double-strand break"/>
    <property type="evidence" value="ECO:0000318"/>
    <property type="project" value="GO_Central"/>
</dbReference>
<accession>A2ECB0</accession>
<dbReference type="FunCoup" id="A2ECB0">
    <property type="interactions" value="671"/>
</dbReference>
<dbReference type="VEuPathDB" id="TrichDB:TVAGG3_0390540"/>
<feature type="region of interest" description="Disordered" evidence="2">
    <location>
        <begin position="514"/>
        <end position="562"/>
    </location>
</feature>
<feature type="domain" description="Mre11 DNA-binding" evidence="3">
    <location>
        <begin position="293"/>
        <end position="448"/>
    </location>
</feature>
<dbReference type="PANTHER" id="PTHR10139:SF1">
    <property type="entry name" value="DOUBLE-STRAND BREAK REPAIR PROTEIN MRE11"/>
    <property type="match status" value="1"/>
</dbReference>
<dbReference type="SMR" id="A2ECB0"/>
<dbReference type="eggNOG" id="KOG2310">
    <property type="taxonomic scope" value="Eukaryota"/>
</dbReference>
<gene>
    <name evidence="4" type="ORF">TVAG_098295</name>
</gene>